<dbReference type="EMBL" id="AZMF01000121">
    <property type="protein sequence ID" value="ETI84828.1"/>
    <property type="molecule type" value="Genomic_DNA"/>
</dbReference>
<evidence type="ECO:0000313" key="3">
    <source>
        <dbReference type="Proteomes" id="UP000018846"/>
    </source>
</evidence>
<keyword evidence="1" id="KW-0175">Coiled coil</keyword>
<gene>
    <name evidence="2" type="ORF">Q615_SPAC00121G0015</name>
</gene>
<name>W1TZQ7_STRAP</name>
<accession>W1TZQ7</accession>
<feature type="coiled-coil region" evidence="1">
    <location>
        <begin position="39"/>
        <end position="73"/>
    </location>
</feature>
<evidence type="ECO:0000256" key="1">
    <source>
        <dbReference type="SAM" id="Coils"/>
    </source>
</evidence>
<dbReference type="PATRIC" id="fig|1403946.3.peg.1245"/>
<organism evidence="2 3">
    <name type="scientific">Streptococcus anginosus DORA_7</name>
    <dbReference type="NCBI Taxonomy" id="1403946"/>
    <lineage>
        <taxon>Bacteria</taxon>
        <taxon>Bacillati</taxon>
        <taxon>Bacillota</taxon>
        <taxon>Bacilli</taxon>
        <taxon>Lactobacillales</taxon>
        <taxon>Streptococcaceae</taxon>
        <taxon>Streptococcus</taxon>
        <taxon>Streptococcus anginosus group</taxon>
    </lineage>
</organism>
<evidence type="ECO:0000313" key="2">
    <source>
        <dbReference type="EMBL" id="ETI84828.1"/>
    </source>
</evidence>
<dbReference type="Proteomes" id="UP000018846">
    <property type="component" value="Unassembled WGS sequence"/>
</dbReference>
<dbReference type="AlphaFoldDB" id="W1TZQ7"/>
<reference evidence="2 3" key="1">
    <citation type="submission" date="2013-12" db="EMBL/GenBank/DDBJ databases">
        <title>A Varibaculum cambriense genome reconstructed from a premature infant gut community with otherwise low bacterial novelty that shifts toward anaerobic metabolism during the third week of life.</title>
        <authorList>
            <person name="Brown C.T."/>
            <person name="Sharon I."/>
            <person name="Thomas B.C."/>
            <person name="Castelle C.J."/>
            <person name="Morowitz M.J."/>
            <person name="Banfield J.F."/>
        </authorList>
    </citation>
    <scope>NUCLEOTIDE SEQUENCE [LARGE SCALE GENOMIC DNA]</scope>
    <source>
        <strain evidence="3">DORA_7</strain>
    </source>
</reference>
<proteinExistence type="predicted"/>
<dbReference type="eggNOG" id="ENOG502ZPKM">
    <property type="taxonomic scope" value="Bacteria"/>
</dbReference>
<comment type="caution">
    <text evidence="2">The sequence shown here is derived from an EMBL/GenBank/DDBJ whole genome shotgun (WGS) entry which is preliminary data.</text>
</comment>
<sequence length="74" mass="8611">MKRFFSVAFFKDKKNIAILALIILLLGSFSAMGNQRENGEEYKAQIRKLTKSNEEAAKDYKALKNEFDSYKREN</sequence>
<protein>
    <submittedName>
        <fullName evidence="2">Uncharacterized protein</fullName>
    </submittedName>
</protein>